<proteinExistence type="inferred from homology"/>
<dbReference type="SUPFAM" id="SSF100950">
    <property type="entry name" value="NagB/RpiA/CoA transferase-like"/>
    <property type="match status" value="1"/>
</dbReference>
<sequence>MSSEDANYKSSIIMNKLAALEEYKHSKTIFVYMSFGNEVNTFEFIKQMLLSNKRVVVSYTDSKNTVLILSEIKSLEDDLERNKFGYLEPVFEKIKNVEPEEIDLIIAPGVVFDKSLNRIGYGKGYYDRILSVKREDAKVVAVAYDFQVLDNIPAEEHDVKMDMIVTEESIYK</sequence>
<dbReference type="EMBL" id="VSSQ01108086">
    <property type="protein sequence ID" value="MPN46977.1"/>
    <property type="molecule type" value="Genomic_DNA"/>
</dbReference>
<dbReference type="GO" id="GO:0005524">
    <property type="term" value="F:ATP binding"/>
    <property type="evidence" value="ECO:0007669"/>
    <property type="project" value="UniProtKB-KW"/>
</dbReference>
<dbReference type="PANTHER" id="PTHR23407">
    <property type="entry name" value="ATPASE INHIBITOR/5-FORMYLTETRAHYDROFOLATE CYCLO-LIGASE"/>
    <property type="match status" value="1"/>
</dbReference>
<dbReference type="InterPro" id="IPR002698">
    <property type="entry name" value="FTHF_cligase"/>
</dbReference>
<dbReference type="GO" id="GO:0030272">
    <property type="term" value="F:5-formyltetrahydrofolate cyclo-ligase activity"/>
    <property type="evidence" value="ECO:0007669"/>
    <property type="project" value="TreeGrafter"/>
</dbReference>
<name>A0A645I6L9_9ZZZZ</name>
<dbReference type="Pfam" id="PF01812">
    <property type="entry name" value="5-FTHF_cyc-lig"/>
    <property type="match status" value="1"/>
</dbReference>
<organism evidence="4">
    <name type="scientific">bioreactor metagenome</name>
    <dbReference type="NCBI Taxonomy" id="1076179"/>
    <lineage>
        <taxon>unclassified sequences</taxon>
        <taxon>metagenomes</taxon>
        <taxon>ecological metagenomes</taxon>
    </lineage>
</organism>
<dbReference type="InterPro" id="IPR024185">
    <property type="entry name" value="FTHF_cligase-like_sf"/>
</dbReference>
<keyword evidence="3" id="KW-0067">ATP-binding</keyword>
<dbReference type="GO" id="GO:0009396">
    <property type="term" value="P:folic acid-containing compound biosynthetic process"/>
    <property type="evidence" value="ECO:0007669"/>
    <property type="project" value="TreeGrafter"/>
</dbReference>
<evidence type="ECO:0000256" key="1">
    <source>
        <dbReference type="ARBA" id="ARBA00010638"/>
    </source>
</evidence>
<dbReference type="PIRSF" id="PIRSF006806">
    <property type="entry name" value="FTHF_cligase"/>
    <property type="match status" value="1"/>
</dbReference>
<dbReference type="InterPro" id="IPR037171">
    <property type="entry name" value="NagB/RpiA_transferase-like"/>
</dbReference>
<reference evidence="4" key="1">
    <citation type="submission" date="2019-08" db="EMBL/GenBank/DDBJ databases">
        <authorList>
            <person name="Kucharzyk K."/>
            <person name="Murdoch R.W."/>
            <person name="Higgins S."/>
            <person name="Loffler F."/>
        </authorList>
    </citation>
    <scope>NUCLEOTIDE SEQUENCE</scope>
</reference>
<gene>
    <name evidence="4" type="primary">yqgN_20</name>
    <name evidence="4" type="ORF">SDC9_194576</name>
</gene>
<dbReference type="AlphaFoldDB" id="A0A645I6L9"/>
<comment type="caution">
    <text evidence="4">The sequence shown here is derived from an EMBL/GenBank/DDBJ whole genome shotgun (WGS) entry which is preliminary data.</text>
</comment>
<dbReference type="NCBIfam" id="TIGR02727">
    <property type="entry name" value="MTHFS_bact"/>
    <property type="match status" value="1"/>
</dbReference>
<evidence type="ECO:0000256" key="2">
    <source>
        <dbReference type="ARBA" id="ARBA00022741"/>
    </source>
</evidence>
<dbReference type="Gene3D" id="3.40.50.10420">
    <property type="entry name" value="NagB/RpiA/CoA transferase-like"/>
    <property type="match status" value="1"/>
</dbReference>
<evidence type="ECO:0000256" key="3">
    <source>
        <dbReference type="ARBA" id="ARBA00022840"/>
    </source>
</evidence>
<keyword evidence="2" id="KW-0547">Nucleotide-binding</keyword>
<evidence type="ECO:0008006" key="5">
    <source>
        <dbReference type="Google" id="ProtNLM"/>
    </source>
</evidence>
<protein>
    <recommendedName>
        <fullName evidence="5">5-formyltetrahydrofolate cyclo-ligase</fullName>
    </recommendedName>
</protein>
<comment type="similarity">
    <text evidence="1">Belongs to the 5-formyltetrahydrofolate cyclo-ligase family.</text>
</comment>
<accession>A0A645I6L9</accession>
<evidence type="ECO:0000313" key="4">
    <source>
        <dbReference type="EMBL" id="MPN46977.1"/>
    </source>
</evidence>
<dbReference type="PANTHER" id="PTHR23407:SF1">
    <property type="entry name" value="5-FORMYLTETRAHYDROFOLATE CYCLO-LIGASE"/>
    <property type="match status" value="1"/>
</dbReference>
<dbReference type="GO" id="GO:0035999">
    <property type="term" value="P:tetrahydrofolate interconversion"/>
    <property type="evidence" value="ECO:0007669"/>
    <property type="project" value="TreeGrafter"/>
</dbReference>